<sequence length="97" mass="10981">MCALAKHVNELLNQSLPHEKLNDVVEFIVKGSFFCVSRMQSSNLSSFFSPSLDEEEIRRLQSQLSHKYSELTLEGVIQILNLMPTPLPPSQEEDPHG</sequence>
<evidence type="ECO:0000313" key="1">
    <source>
        <dbReference type="EMBL" id="KAH9290385.1"/>
    </source>
</evidence>
<dbReference type="Proteomes" id="UP000824469">
    <property type="component" value="Unassembled WGS sequence"/>
</dbReference>
<evidence type="ECO:0000313" key="2">
    <source>
        <dbReference type="Proteomes" id="UP000824469"/>
    </source>
</evidence>
<dbReference type="AlphaFoldDB" id="A0AA38BV40"/>
<dbReference type="EMBL" id="JAHRHJ020003813">
    <property type="protein sequence ID" value="KAH9290385.1"/>
    <property type="molecule type" value="Genomic_DNA"/>
</dbReference>
<protein>
    <submittedName>
        <fullName evidence="1">Uncharacterized protein</fullName>
    </submittedName>
</protein>
<feature type="non-terminal residue" evidence="1">
    <location>
        <position position="97"/>
    </location>
</feature>
<reference evidence="1 2" key="1">
    <citation type="journal article" date="2021" name="Nat. Plants">
        <title>The Taxus genome provides insights into paclitaxel biosynthesis.</title>
        <authorList>
            <person name="Xiong X."/>
            <person name="Gou J."/>
            <person name="Liao Q."/>
            <person name="Li Y."/>
            <person name="Zhou Q."/>
            <person name="Bi G."/>
            <person name="Li C."/>
            <person name="Du R."/>
            <person name="Wang X."/>
            <person name="Sun T."/>
            <person name="Guo L."/>
            <person name="Liang H."/>
            <person name="Lu P."/>
            <person name="Wu Y."/>
            <person name="Zhang Z."/>
            <person name="Ro D.K."/>
            <person name="Shang Y."/>
            <person name="Huang S."/>
            <person name="Yan J."/>
        </authorList>
    </citation>
    <scope>NUCLEOTIDE SEQUENCE [LARGE SCALE GENOMIC DNA]</scope>
    <source>
        <strain evidence="1">Ta-2019</strain>
    </source>
</reference>
<organism evidence="1 2">
    <name type="scientific">Taxus chinensis</name>
    <name type="common">Chinese yew</name>
    <name type="synonym">Taxus wallichiana var. chinensis</name>
    <dbReference type="NCBI Taxonomy" id="29808"/>
    <lineage>
        <taxon>Eukaryota</taxon>
        <taxon>Viridiplantae</taxon>
        <taxon>Streptophyta</taxon>
        <taxon>Embryophyta</taxon>
        <taxon>Tracheophyta</taxon>
        <taxon>Spermatophyta</taxon>
        <taxon>Pinopsida</taxon>
        <taxon>Pinidae</taxon>
        <taxon>Conifers II</taxon>
        <taxon>Cupressales</taxon>
        <taxon>Taxaceae</taxon>
        <taxon>Taxus</taxon>
    </lineage>
</organism>
<comment type="caution">
    <text evidence="1">The sequence shown here is derived from an EMBL/GenBank/DDBJ whole genome shotgun (WGS) entry which is preliminary data.</text>
</comment>
<name>A0AA38BV40_TAXCH</name>
<proteinExistence type="predicted"/>
<keyword evidence="2" id="KW-1185">Reference proteome</keyword>
<gene>
    <name evidence="1" type="ORF">KI387_034502</name>
</gene>
<accession>A0AA38BV40</accession>